<feature type="transmembrane region" description="Helical" evidence="1">
    <location>
        <begin position="45"/>
        <end position="66"/>
    </location>
</feature>
<evidence type="ECO:0000256" key="1">
    <source>
        <dbReference type="SAM" id="Phobius"/>
    </source>
</evidence>
<comment type="caution">
    <text evidence="2">The sequence shown here is derived from an EMBL/GenBank/DDBJ whole genome shotgun (WGS) entry which is preliminary data.</text>
</comment>
<gene>
    <name evidence="2" type="ORF">EDD29_0501</name>
</gene>
<name>A0A3N1CP10_9ACTN</name>
<evidence type="ECO:0000313" key="3">
    <source>
        <dbReference type="Proteomes" id="UP000272400"/>
    </source>
</evidence>
<keyword evidence="1" id="KW-1133">Transmembrane helix</keyword>
<accession>A0A3N1CP10</accession>
<proteinExistence type="predicted"/>
<keyword evidence="1" id="KW-0812">Transmembrane</keyword>
<dbReference type="RefSeq" id="WP_123661966.1">
    <property type="nucleotide sequence ID" value="NZ_RJKE01000001.1"/>
</dbReference>
<keyword evidence="3" id="KW-1185">Reference proteome</keyword>
<reference evidence="2 3" key="1">
    <citation type="submission" date="2018-11" db="EMBL/GenBank/DDBJ databases">
        <title>Sequencing the genomes of 1000 actinobacteria strains.</title>
        <authorList>
            <person name="Klenk H.-P."/>
        </authorList>
    </citation>
    <scope>NUCLEOTIDE SEQUENCE [LARGE SCALE GENOMIC DNA]</scope>
    <source>
        <strain evidence="2 3">DSM 44254</strain>
    </source>
</reference>
<dbReference type="EMBL" id="RJKE01000001">
    <property type="protein sequence ID" value="ROO83013.1"/>
    <property type="molecule type" value="Genomic_DNA"/>
</dbReference>
<dbReference type="AlphaFoldDB" id="A0A3N1CP10"/>
<organism evidence="2 3">
    <name type="scientific">Actinocorallia herbida</name>
    <dbReference type="NCBI Taxonomy" id="58109"/>
    <lineage>
        <taxon>Bacteria</taxon>
        <taxon>Bacillati</taxon>
        <taxon>Actinomycetota</taxon>
        <taxon>Actinomycetes</taxon>
        <taxon>Streptosporangiales</taxon>
        <taxon>Thermomonosporaceae</taxon>
        <taxon>Actinocorallia</taxon>
    </lineage>
</organism>
<dbReference type="Proteomes" id="UP000272400">
    <property type="component" value="Unassembled WGS sequence"/>
</dbReference>
<keyword evidence="1" id="KW-0472">Membrane</keyword>
<evidence type="ECO:0000313" key="2">
    <source>
        <dbReference type="EMBL" id="ROO83013.1"/>
    </source>
</evidence>
<sequence>MSSRSVKHTDQNSTMAEGRDVKRALARFSPGGLAQLVRVPWPVNLLGAALVLVQVYLAIAFVASLVEPG</sequence>
<protein>
    <submittedName>
        <fullName evidence="2">Uncharacterized protein</fullName>
    </submittedName>
</protein>